<accession>A0A840FI60</accession>
<dbReference type="EMBL" id="JACIEV010000004">
    <property type="protein sequence ID" value="MBB4153638.1"/>
    <property type="molecule type" value="Genomic_DNA"/>
</dbReference>
<sequence>MIPERSTLDYMRDQLAQLLALADREGDHVLAAHISMALARVDERLMTCTR</sequence>
<evidence type="ECO:0000313" key="2">
    <source>
        <dbReference type="Proteomes" id="UP000529795"/>
    </source>
</evidence>
<reference evidence="1 2" key="1">
    <citation type="submission" date="2020-08" db="EMBL/GenBank/DDBJ databases">
        <title>Genomic Encyclopedia of Type Strains, Phase IV (KMG-IV): sequencing the most valuable type-strain genomes for metagenomic binning, comparative biology and taxonomic classification.</title>
        <authorList>
            <person name="Goeker M."/>
        </authorList>
    </citation>
    <scope>NUCLEOTIDE SEQUENCE [LARGE SCALE GENOMIC DNA]</scope>
    <source>
        <strain evidence="1 2">YC6723</strain>
    </source>
</reference>
<name>A0A840FI60_9SPHN</name>
<dbReference type="AlphaFoldDB" id="A0A840FI60"/>
<proteinExistence type="predicted"/>
<gene>
    <name evidence="1" type="ORF">GGQ80_001544</name>
</gene>
<dbReference type="Proteomes" id="UP000529795">
    <property type="component" value="Unassembled WGS sequence"/>
</dbReference>
<dbReference type="RefSeq" id="WP_183983435.1">
    <property type="nucleotide sequence ID" value="NZ_JACIEV010000004.1"/>
</dbReference>
<evidence type="ECO:0000313" key="1">
    <source>
        <dbReference type="EMBL" id="MBB4153638.1"/>
    </source>
</evidence>
<comment type="caution">
    <text evidence="1">The sequence shown here is derived from an EMBL/GenBank/DDBJ whole genome shotgun (WGS) entry which is preliminary data.</text>
</comment>
<organism evidence="1 2">
    <name type="scientific">Sphingomonas jinjuensis</name>
    <dbReference type="NCBI Taxonomy" id="535907"/>
    <lineage>
        <taxon>Bacteria</taxon>
        <taxon>Pseudomonadati</taxon>
        <taxon>Pseudomonadota</taxon>
        <taxon>Alphaproteobacteria</taxon>
        <taxon>Sphingomonadales</taxon>
        <taxon>Sphingomonadaceae</taxon>
        <taxon>Sphingomonas</taxon>
    </lineage>
</organism>
<keyword evidence="2" id="KW-1185">Reference proteome</keyword>
<protein>
    <submittedName>
        <fullName evidence="1">Uncharacterized protein</fullName>
    </submittedName>
</protein>